<protein>
    <submittedName>
        <fullName evidence="4">Diguanylate cyclase</fullName>
    </submittedName>
</protein>
<keyword evidence="1" id="KW-0472">Membrane</keyword>
<dbReference type="SUPFAM" id="SSF141868">
    <property type="entry name" value="EAL domain-like"/>
    <property type="match status" value="1"/>
</dbReference>
<keyword evidence="1" id="KW-0812">Transmembrane</keyword>
<dbReference type="GO" id="GO:0071111">
    <property type="term" value="F:cyclic-guanylate-specific phosphodiesterase activity"/>
    <property type="evidence" value="ECO:0007669"/>
    <property type="project" value="InterPro"/>
</dbReference>
<evidence type="ECO:0000259" key="3">
    <source>
        <dbReference type="PROSITE" id="PS50887"/>
    </source>
</evidence>
<dbReference type="Pfam" id="PF00990">
    <property type="entry name" value="GGDEF"/>
    <property type="match status" value="1"/>
</dbReference>
<dbReference type="SUPFAM" id="SSF55073">
    <property type="entry name" value="Nucleotide cyclase"/>
    <property type="match status" value="1"/>
</dbReference>
<dbReference type="InterPro" id="IPR035919">
    <property type="entry name" value="EAL_sf"/>
</dbReference>
<evidence type="ECO:0000313" key="4">
    <source>
        <dbReference type="EMBL" id="GHC63506.1"/>
    </source>
</evidence>
<gene>
    <name evidence="4" type="ORF">GCM10007315_29770</name>
</gene>
<dbReference type="AlphaFoldDB" id="A0A918TVE9"/>
<feature type="transmembrane region" description="Helical" evidence="1">
    <location>
        <begin position="44"/>
        <end position="60"/>
    </location>
</feature>
<keyword evidence="5" id="KW-1185">Reference proteome</keyword>
<dbReference type="Gene3D" id="3.30.70.270">
    <property type="match status" value="1"/>
</dbReference>
<dbReference type="RefSeq" id="WP_189412527.1">
    <property type="nucleotide sequence ID" value="NZ_BMYJ01000010.1"/>
</dbReference>
<dbReference type="CDD" id="cd01948">
    <property type="entry name" value="EAL"/>
    <property type="match status" value="1"/>
</dbReference>
<evidence type="ECO:0000259" key="2">
    <source>
        <dbReference type="PROSITE" id="PS50883"/>
    </source>
</evidence>
<name>A0A918TVE9_9RHOB</name>
<dbReference type="Pfam" id="PF00563">
    <property type="entry name" value="EAL"/>
    <property type="match status" value="1"/>
</dbReference>
<accession>A0A918TVE9</accession>
<dbReference type="InterPro" id="IPR000160">
    <property type="entry name" value="GGDEF_dom"/>
</dbReference>
<dbReference type="PROSITE" id="PS50887">
    <property type="entry name" value="GGDEF"/>
    <property type="match status" value="1"/>
</dbReference>
<feature type="domain" description="GGDEF" evidence="3">
    <location>
        <begin position="100"/>
        <end position="236"/>
    </location>
</feature>
<reference evidence="4" key="2">
    <citation type="submission" date="2020-09" db="EMBL/GenBank/DDBJ databases">
        <authorList>
            <person name="Sun Q."/>
            <person name="Kim S."/>
        </authorList>
    </citation>
    <scope>NUCLEOTIDE SEQUENCE</scope>
    <source>
        <strain evidence="4">KCTC 23310</strain>
    </source>
</reference>
<dbReference type="PANTHER" id="PTHR33121:SF70">
    <property type="entry name" value="SIGNALING PROTEIN YKOW"/>
    <property type="match status" value="1"/>
</dbReference>
<dbReference type="PANTHER" id="PTHR33121">
    <property type="entry name" value="CYCLIC DI-GMP PHOSPHODIESTERASE PDEF"/>
    <property type="match status" value="1"/>
</dbReference>
<dbReference type="InterPro" id="IPR001633">
    <property type="entry name" value="EAL_dom"/>
</dbReference>
<keyword evidence="1" id="KW-1133">Transmembrane helix</keyword>
<dbReference type="Gene3D" id="3.20.20.450">
    <property type="entry name" value="EAL domain"/>
    <property type="match status" value="1"/>
</dbReference>
<organism evidence="4 5">
    <name type="scientific">Neogemmobacter tilapiae</name>
    <dbReference type="NCBI Taxonomy" id="875041"/>
    <lineage>
        <taxon>Bacteria</taxon>
        <taxon>Pseudomonadati</taxon>
        <taxon>Pseudomonadota</taxon>
        <taxon>Alphaproteobacteria</taxon>
        <taxon>Rhodobacterales</taxon>
        <taxon>Paracoccaceae</taxon>
        <taxon>Neogemmobacter</taxon>
    </lineage>
</organism>
<evidence type="ECO:0000313" key="5">
    <source>
        <dbReference type="Proteomes" id="UP000638981"/>
    </source>
</evidence>
<reference evidence="4" key="1">
    <citation type="journal article" date="2014" name="Int. J. Syst. Evol. Microbiol.">
        <title>Complete genome sequence of Corynebacterium casei LMG S-19264T (=DSM 44701T), isolated from a smear-ripened cheese.</title>
        <authorList>
            <consortium name="US DOE Joint Genome Institute (JGI-PGF)"/>
            <person name="Walter F."/>
            <person name="Albersmeier A."/>
            <person name="Kalinowski J."/>
            <person name="Ruckert C."/>
        </authorList>
    </citation>
    <scope>NUCLEOTIDE SEQUENCE</scope>
    <source>
        <strain evidence="4">KCTC 23310</strain>
    </source>
</reference>
<dbReference type="InterPro" id="IPR050706">
    <property type="entry name" value="Cyclic-di-GMP_PDE-like"/>
</dbReference>
<dbReference type="EMBL" id="BMYJ01000010">
    <property type="protein sequence ID" value="GHC63506.1"/>
    <property type="molecule type" value="Genomic_DNA"/>
</dbReference>
<sequence length="516" mass="56113">MVDGGEQRLLVLGRRALRGLRGPGTLMMVPAVALVAFWLGGETALLLVALGVPLVLALGWREMAPAGLVEPPLGTGGQVAMPAVLALLSRAMAEKGQTGQGSCCLVVRIDGFDRLLGLHGMGVLTEVLEQSAERLVAVLRLGDRVAILPDGGFLIGLRPERRIDLESMIQLSARLQAALTPAINIGTATHYVTGSVGFCLLDRAPALQAQALLQAALDAAQDASLNGPGAIRAFTPDVKARQQARSTLRQDLETALDLGQIRPHFQPQVSTDTGEVTGFEALARWYHPQRGILPPAQFLPMIEQMGLAERLGEVMLFHALQAISRWDRAARHITSVGVNFSAEELRNPQLAEKVRWELDRFALTPDRLSVEVLETVVAERENDIIIRNVRALADMGCRIDLDDFGTGHAAFSSVRRFPVRRIKIDRSFVTRVDREMEQQRMVAALVSMAEQLGLETLAEGVETGAEHAMLAQLGCAHVQGFGIARPMPFDETLPWMDSLRAAPVIAPRITRKVARR</sequence>
<comment type="caution">
    <text evidence="4">The sequence shown here is derived from an EMBL/GenBank/DDBJ whole genome shotgun (WGS) entry which is preliminary data.</text>
</comment>
<dbReference type="Proteomes" id="UP000638981">
    <property type="component" value="Unassembled WGS sequence"/>
</dbReference>
<dbReference type="InterPro" id="IPR029787">
    <property type="entry name" value="Nucleotide_cyclase"/>
</dbReference>
<evidence type="ECO:0000256" key="1">
    <source>
        <dbReference type="SAM" id="Phobius"/>
    </source>
</evidence>
<feature type="domain" description="EAL" evidence="2">
    <location>
        <begin position="245"/>
        <end position="500"/>
    </location>
</feature>
<dbReference type="InterPro" id="IPR043128">
    <property type="entry name" value="Rev_trsase/Diguanyl_cyclase"/>
</dbReference>
<proteinExistence type="predicted"/>
<dbReference type="SMART" id="SM00052">
    <property type="entry name" value="EAL"/>
    <property type="match status" value="1"/>
</dbReference>
<dbReference type="PROSITE" id="PS50883">
    <property type="entry name" value="EAL"/>
    <property type="match status" value="1"/>
</dbReference>